<dbReference type="Proteomes" id="UP000019243">
    <property type="component" value="Unassembled WGS sequence"/>
</dbReference>
<dbReference type="AlphaFoldDB" id="W7CTG9"/>
<dbReference type="Gene3D" id="3.40.1410.10">
    <property type="entry name" value="Chorismate lyase-like"/>
    <property type="match status" value="1"/>
</dbReference>
<evidence type="ECO:0000259" key="5">
    <source>
        <dbReference type="PROSITE" id="PS50949"/>
    </source>
</evidence>
<dbReference type="PRINTS" id="PR00035">
    <property type="entry name" value="HTHGNTR"/>
</dbReference>
<evidence type="ECO:0000256" key="3">
    <source>
        <dbReference type="ARBA" id="ARBA00023163"/>
    </source>
</evidence>
<keyword evidence="3" id="KW-0804">Transcription</keyword>
<keyword evidence="2" id="KW-0238">DNA-binding</keyword>
<reference evidence="6 7" key="1">
    <citation type="submission" date="2012-12" db="EMBL/GenBank/DDBJ databases">
        <title>Novel taxa of Listeriaceae from agricultural environments in the United States.</title>
        <authorList>
            <person name="den Bakker H.C."/>
            <person name="Allred A."/>
            <person name="Warchocki S."/>
            <person name="Wright E.M."/>
            <person name="Burrell A."/>
            <person name="Nightingale K.K."/>
            <person name="Kephart D."/>
            <person name="Wiedmann M."/>
        </authorList>
    </citation>
    <scope>NUCLEOTIDE SEQUENCE [LARGE SCALE GENOMIC DNA]</scope>
    <source>
        <strain evidence="6 7">FSL F6-1037</strain>
    </source>
</reference>
<dbReference type="Pfam" id="PF07702">
    <property type="entry name" value="UTRA"/>
    <property type="match status" value="1"/>
</dbReference>
<dbReference type="EMBL" id="AODH01000022">
    <property type="protein sequence ID" value="EUJ39990.1"/>
    <property type="molecule type" value="Genomic_DNA"/>
</dbReference>
<gene>
    <name evidence="6" type="ORF">BCAMP_06060</name>
</gene>
<dbReference type="PATRIC" id="fig|1265861.3.peg.1199"/>
<evidence type="ECO:0000256" key="2">
    <source>
        <dbReference type="ARBA" id="ARBA00023125"/>
    </source>
</evidence>
<evidence type="ECO:0000313" key="6">
    <source>
        <dbReference type="EMBL" id="EUJ39990.1"/>
    </source>
</evidence>
<feature type="domain" description="HTH gntR-type" evidence="5">
    <location>
        <begin position="4"/>
        <end position="72"/>
    </location>
</feature>
<dbReference type="PANTHER" id="PTHR44846">
    <property type="entry name" value="MANNOSYL-D-GLYCERATE TRANSPORT/METABOLISM SYSTEM REPRESSOR MNGR-RELATED"/>
    <property type="match status" value="1"/>
</dbReference>
<dbReference type="OrthoDB" id="9816541at2"/>
<dbReference type="InterPro" id="IPR011663">
    <property type="entry name" value="UTRA"/>
</dbReference>
<dbReference type="SMART" id="SM00866">
    <property type="entry name" value="UTRA"/>
    <property type="match status" value="1"/>
</dbReference>
<dbReference type="RefSeq" id="WP_035314340.1">
    <property type="nucleotide sequence ID" value="NZ_AODH01000022.1"/>
</dbReference>
<dbReference type="InterPro" id="IPR036390">
    <property type="entry name" value="WH_DNA-bd_sf"/>
</dbReference>
<dbReference type="PROSITE" id="PS50949">
    <property type="entry name" value="HTH_GNTR"/>
    <property type="match status" value="1"/>
</dbReference>
<evidence type="ECO:0000256" key="1">
    <source>
        <dbReference type="ARBA" id="ARBA00023015"/>
    </source>
</evidence>
<protein>
    <recommendedName>
        <fullName evidence="4">Trehalose operon repressor</fullName>
    </recommendedName>
</protein>
<dbReference type="InterPro" id="IPR036388">
    <property type="entry name" value="WH-like_DNA-bd_sf"/>
</dbReference>
<accession>W7CTG9</accession>
<dbReference type="InterPro" id="IPR012770">
    <property type="entry name" value="TreR"/>
</dbReference>
<keyword evidence="7" id="KW-1185">Reference proteome</keyword>
<evidence type="ECO:0000256" key="4">
    <source>
        <dbReference type="NCBIfam" id="TIGR02404"/>
    </source>
</evidence>
<dbReference type="PANTHER" id="PTHR44846:SF12">
    <property type="entry name" value="HTH-TYPE TRANSCRIPTIONAL REGULATOR TRER"/>
    <property type="match status" value="1"/>
</dbReference>
<dbReference type="SUPFAM" id="SSF46785">
    <property type="entry name" value="Winged helix' DNA-binding domain"/>
    <property type="match status" value="1"/>
</dbReference>
<evidence type="ECO:0000313" key="7">
    <source>
        <dbReference type="Proteomes" id="UP000019243"/>
    </source>
</evidence>
<name>W7CTG9_9LIST</name>
<dbReference type="InterPro" id="IPR050679">
    <property type="entry name" value="Bact_HTH_transcr_reg"/>
</dbReference>
<sequence length="240" mass="28035">MASQNKFMKIYEELAQAIDEKKYRVGEPLRSENDLAEQYNVSRETVRKALRRLRETGYIQKQQGKGSIVLDQTRFDFPVSGLTSFKELMTVKAKATTTKVIRNEEQVLPLEISKRLGMRSDTPVIHLTRVRFIDDEAVIIDDDYLAKEFVAEMPTKRAEDSIYDYMEKDLGLTIDFAHKQYTVEPVTLEDQQLLDLHGDTHVVVVRSDVHLENTAFIQYTISRHRLDKFRFVDFARRQNK</sequence>
<proteinExistence type="predicted"/>
<keyword evidence="1" id="KW-0805">Transcription regulation</keyword>
<comment type="caution">
    <text evidence="6">The sequence shown here is derived from an EMBL/GenBank/DDBJ whole genome shotgun (WGS) entry which is preliminary data.</text>
</comment>
<dbReference type="STRING" id="1265861.BCAMP_06060"/>
<dbReference type="GO" id="GO:0003677">
    <property type="term" value="F:DNA binding"/>
    <property type="evidence" value="ECO:0007669"/>
    <property type="project" value="UniProtKB-UniRule"/>
</dbReference>
<dbReference type="GO" id="GO:0045892">
    <property type="term" value="P:negative regulation of DNA-templated transcription"/>
    <property type="evidence" value="ECO:0007669"/>
    <property type="project" value="TreeGrafter"/>
</dbReference>
<dbReference type="InterPro" id="IPR000524">
    <property type="entry name" value="Tscrpt_reg_HTH_GntR"/>
</dbReference>
<dbReference type="SMART" id="SM00345">
    <property type="entry name" value="HTH_GNTR"/>
    <property type="match status" value="1"/>
</dbReference>
<dbReference type="CDD" id="cd07377">
    <property type="entry name" value="WHTH_GntR"/>
    <property type="match status" value="1"/>
</dbReference>
<dbReference type="InterPro" id="IPR028978">
    <property type="entry name" value="Chorismate_lyase_/UTRA_dom_sf"/>
</dbReference>
<dbReference type="Gene3D" id="1.10.10.10">
    <property type="entry name" value="Winged helix-like DNA-binding domain superfamily/Winged helix DNA-binding domain"/>
    <property type="match status" value="1"/>
</dbReference>
<dbReference type="SUPFAM" id="SSF64288">
    <property type="entry name" value="Chorismate lyase-like"/>
    <property type="match status" value="1"/>
</dbReference>
<dbReference type="NCBIfam" id="TIGR02404">
    <property type="entry name" value="trehalos_R_Bsub"/>
    <property type="match status" value="1"/>
</dbReference>
<dbReference type="Pfam" id="PF00392">
    <property type="entry name" value="GntR"/>
    <property type="match status" value="1"/>
</dbReference>
<organism evidence="6 7">
    <name type="scientific">Brochothrix campestris FSL F6-1037</name>
    <dbReference type="NCBI Taxonomy" id="1265861"/>
    <lineage>
        <taxon>Bacteria</taxon>
        <taxon>Bacillati</taxon>
        <taxon>Bacillota</taxon>
        <taxon>Bacilli</taxon>
        <taxon>Bacillales</taxon>
        <taxon>Listeriaceae</taxon>
        <taxon>Brochothrix</taxon>
    </lineage>
</organism>
<dbReference type="GO" id="GO:0003700">
    <property type="term" value="F:DNA-binding transcription factor activity"/>
    <property type="evidence" value="ECO:0007669"/>
    <property type="project" value="UniProtKB-UniRule"/>
</dbReference>